<dbReference type="InterPro" id="IPR045357">
    <property type="entry name" value="Aminopeptidase_N-like_N"/>
</dbReference>
<dbReference type="InterPro" id="IPR034016">
    <property type="entry name" value="M1_APN-typ"/>
</dbReference>
<dbReference type="GO" id="GO:0070006">
    <property type="term" value="F:metalloaminopeptidase activity"/>
    <property type="evidence" value="ECO:0007669"/>
    <property type="project" value="TreeGrafter"/>
</dbReference>
<dbReference type="InterPro" id="IPR001930">
    <property type="entry name" value="Peptidase_M1"/>
</dbReference>
<dbReference type="STRING" id="61395.A0A1Y1W1C4"/>
<dbReference type="InterPro" id="IPR050344">
    <property type="entry name" value="Peptidase_M1_aminopeptidases"/>
</dbReference>
<proteinExistence type="inferred from homology"/>
<keyword evidence="3 11" id="KW-0645">Protease</keyword>
<feature type="domain" description="Aminopeptidase N-like N-terminal" evidence="14">
    <location>
        <begin position="12"/>
        <end position="195"/>
    </location>
</feature>
<dbReference type="Gene3D" id="2.60.40.1910">
    <property type="match status" value="1"/>
</dbReference>
<dbReference type="AlphaFoldDB" id="A0A1Y1W1C4"/>
<feature type="domain" description="ERAP1-like C-terminal" evidence="13">
    <location>
        <begin position="501"/>
        <end position="779"/>
    </location>
</feature>
<dbReference type="EMBL" id="MCFD01000013">
    <property type="protein sequence ID" value="ORX67339.1"/>
    <property type="molecule type" value="Genomic_DNA"/>
</dbReference>
<feature type="binding site" evidence="9">
    <location>
        <position position="329"/>
    </location>
    <ligand>
        <name>Zn(2+)</name>
        <dbReference type="ChEBI" id="CHEBI:29105"/>
        <note>catalytic</note>
    </ligand>
</feature>
<evidence type="ECO:0000256" key="9">
    <source>
        <dbReference type="PIRSR" id="PIRSR634016-3"/>
    </source>
</evidence>
<evidence type="ECO:0000256" key="2">
    <source>
        <dbReference type="ARBA" id="ARBA00022438"/>
    </source>
</evidence>
<feature type="binding site" evidence="9">
    <location>
        <position position="306"/>
    </location>
    <ligand>
        <name>Zn(2+)</name>
        <dbReference type="ChEBI" id="CHEBI:29105"/>
        <note>catalytic</note>
    </ligand>
</feature>
<keyword evidence="5 11" id="KW-0378">Hydrolase</keyword>
<evidence type="ECO:0000256" key="7">
    <source>
        <dbReference type="ARBA" id="ARBA00023049"/>
    </source>
</evidence>
<comment type="similarity">
    <text evidence="1 11">Belongs to the peptidase M1 family.</text>
</comment>
<name>A0A1Y1W1C4_9FUNG</name>
<gene>
    <name evidence="15" type="ORF">DL89DRAFT_275749</name>
</gene>
<dbReference type="CDD" id="cd09601">
    <property type="entry name" value="M1_APN-Q_like"/>
    <property type="match status" value="1"/>
</dbReference>
<feature type="site" description="Transition state stabilizer" evidence="10">
    <location>
        <position position="392"/>
    </location>
</feature>
<dbReference type="PANTHER" id="PTHR11533">
    <property type="entry name" value="PROTEASE M1 ZINC METALLOPROTEASE"/>
    <property type="match status" value="1"/>
</dbReference>
<keyword evidence="16" id="KW-1185">Reference proteome</keyword>
<evidence type="ECO:0000256" key="4">
    <source>
        <dbReference type="ARBA" id="ARBA00022723"/>
    </source>
</evidence>
<dbReference type="SUPFAM" id="SSF63737">
    <property type="entry name" value="Leukotriene A4 hydrolase N-terminal domain"/>
    <property type="match status" value="1"/>
</dbReference>
<dbReference type="GO" id="GO:0008270">
    <property type="term" value="F:zinc ion binding"/>
    <property type="evidence" value="ECO:0007669"/>
    <property type="project" value="UniProtKB-UniRule"/>
</dbReference>
<evidence type="ECO:0000256" key="6">
    <source>
        <dbReference type="ARBA" id="ARBA00022833"/>
    </source>
</evidence>
<evidence type="ECO:0000256" key="5">
    <source>
        <dbReference type="ARBA" id="ARBA00022801"/>
    </source>
</evidence>
<dbReference type="Pfam" id="PF17900">
    <property type="entry name" value="Peptidase_M1_N"/>
    <property type="match status" value="1"/>
</dbReference>
<dbReference type="InterPro" id="IPR027268">
    <property type="entry name" value="Peptidase_M4/M1_CTD_sf"/>
</dbReference>
<dbReference type="PRINTS" id="PR00756">
    <property type="entry name" value="ALADIPTASE"/>
</dbReference>
<evidence type="ECO:0000313" key="15">
    <source>
        <dbReference type="EMBL" id="ORX67339.1"/>
    </source>
</evidence>
<dbReference type="GO" id="GO:0005737">
    <property type="term" value="C:cytoplasm"/>
    <property type="evidence" value="ECO:0007669"/>
    <property type="project" value="TreeGrafter"/>
</dbReference>
<dbReference type="Gene3D" id="1.10.390.10">
    <property type="entry name" value="Neutral Protease Domain 2"/>
    <property type="match status" value="1"/>
</dbReference>
<comment type="caution">
    <text evidence="15">The sequence shown here is derived from an EMBL/GenBank/DDBJ whole genome shotgun (WGS) entry which is preliminary data.</text>
</comment>
<evidence type="ECO:0000256" key="10">
    <source>
        <dbReference type="PIRSR" id="PIRSR634016-4"/>
    </source>
</evidence>
<evidence type="ECO:0000259" key="12">
    <source>
        <dbReference type="Pfam" id="PF01433"/>
    </source>
</evidence>
<dbReference type="Gene3D" id="1.25.50.20">
    <property type="match status" value="1"/>
</dbReference>
<feature type="active site" description="Proton acceptor" evidence="8">
    <location>
        <position position="307"/>
    </location>
</feature>
<organism evidence="15 16">
    <name type="scientific">Linderina pennispora</name>
    <dbReference type="NCBI Taxonomy" id="61395"/>
    <lineage>
        <taxon>Eukaryota</taxon>
        <taxon>Fungi</taxon>
        <taxon>Fungi incertae sedis</taxon>
        <taxon>Zoopagomycota</taxon>
        <taxon>Kickxellomycotina</taxon>
        <taxon>Kickxellomycetes</taxon>
        <taxon>Kickxellales</taxon>
        <taxon>Kickxellaceae</taxon>
        <taxon>Linderina</taxon>
    </lineage>
</organism>
<evidence type="ECO:0000256" key="8">
    <source>
        <dbReference type="PIRSR" id="PIRSR634016-1"/>
    </source>
</evidence>
<dbReference type="Pfam" id="PF11838">
    <property type="entry name" value="ERAP1_C"/>
    <property type="match status" value="1"/>
</dbReference>
<feature type="binding site" evidence="9">
    <location>
        <position position="310"/>
    </location>
    <ligand>
        <name>Zn(2+)</name>
        <dbReference type="ChEBI" id="CHEBI:29105"/>
        <note>catalytic</note>
    </ligand>
</feature>
<feature type="domain" description="Peptidase M1 membrane alanine aminopeptidase" evidence="12">
    <location>
        <begin position="235"/>
        <end position="429"/>
    </location>
</feature>
<evidence type="ECO:0000256" key="3">
    <source>
        <dbReference type="ARBA" id="ARBA00022670"/>
    </source>
</evidence>
<dbReference type="FunFam" id="1.10.390.10:FF:000006">
    <property type="entry name" value="Puromycin-sensitive aminopeptidase"/>
    <property type="match status" value="1"/>
</dbReference>
<accession>A0A1Y1W1C4</accession>
<dbReference type="EC" id="3.4.11.-" evidence="11"/>
<dbReference type="Gene3D" id="2.60.40.1730">
    <property type="entry name" value="tricorn interacting facor f3 domain"/>
    <property type="match status" value="1"/>
</dbReference>
<protein>
    <recommendedName>
        <fullName evidence="11">Aminopeptidase</fullName>
        <ecNumber evidence="11">3.4.11.-</ecNumber>
    </recommendedName>
</protein>
<reference evidence="15 16" key="1">
    <citation type="submission" date="2016-07" db="EMBL/GenBank/DDBJ databases">
        <title>Pervasive Adenine N6-methylation of Active Genes in Fungi.</title>
        <authorList>
            <consortium name="DOE Joint Genome Institute"/>
            <person name="Mondo S.J."/>
            <person name="Dannebaum R.O."/>
            <person name="Kuo R.C."/>
            <person name="Labutti K."/>
            <person name="Haridas S."/>
            <person name="Kuo A."/>
            <person name="Salamov A."/>
            <person name="Ahrendt S.R."/>
            <person name="Lipzen A."/>
            <person name="Sullivan W."/>
            <person name="Andreopoulos W.B."/>
            <person name="Clum A."/>
            <person name="Lindquist E."/>
            <person name="Daum C."/>
            <person name="Ramamoorthy G.K."/>
            <person name="Gryganskyi A."/>
            <person name="Culley D."/>
            <person name="Magnuson J.K."/>
            <person name="James T.Y."/>
            <person name="O'Malley M.A."/>
            <person name="Stajich J.E."/>
            <person name="Spatafora J.W."/>
            <person name="Visel A."/>
            <person name="Grigoriev I.V."/>
        </authorList>
    </citation>
    <scope>NUCLEOTIDE SEQUENCE [LARGE SCALE GENOMIC DNA]</scope>
    <source>
        <strain evidence="15 16">ATCC 12442</strain>
    </source>
</reference>
<evidence type="ECO:0000256" key="1">
    <source>
        <dbReference type="ARBA" id="ARBA00010136"/>
    </source>
</evidence>
<dbReference type="GeneID" id="63805999"/>
<dbReference type="InterPro" id="IPR024571">
    <property type="entry name" value="ERAP1-like_C_dom"/>
</dbReference>
<evidence type="ECO:0000313" key="16">
    <source>
        <dbReference type="Proteomes" id="UP000193922"/>
    </source>
</evidence>
<evidence type="ECO:0000259" key="14">
    <source>
        <dbReference type="Pfam" id="PF17900"/>
    </source>
</evidence>
<keyword evidence="6 9" id="KW-0862">Zinc</keyword>
<dbReference type="PANTHER" id="PTHR11533:SF174">
    <property type="entry name" value="PUROMYCIN-SENSITIVE AMINOPEPTIDASE-RELATED"/>
    <property type="match status" value="1"/>
</dbReference>
<dbReference type="RefSeq" id="XP_040741261.1">
    <property type="nucleotide sequence ID" value="XM_040889351.1"/>
</dbReference>
<keyword evidence="7 11" id="KW-0482">Metalloprotease</keyword>
<dbReference type="GO" id="GO:0005615">
    <property type="term" value="C:extracellular space"/>
    <property type="evidence" value="ECO:0007669"/>
    <property type="project" value="TreeGrafter"/>
</dbReference>
<dbReference type="Proteomes" id="UP000193922">
    <property type="component" value="Unassembled WGS sequence"/>
</dbReference>
<sequence>MPSGLLPTTLTPTHYDIHLQPDMDSSKFSGSVTITVQVNEPTSTVILHAMDMEIAQATVLAADSTMLARVTEIAYDAGAETATIKLPVELRPGRVHLIIEYAGVLGDSMYGMYRCRYRDRSGQQSYMIVTQFQAKCARLAFPCWDEPAIKAEFALSLTVPASFTALSNMPVSYTASHGALKTVYFECTPRMSTYLLAIVAGELDYVEGVAMAGPNGAPVTCRVYTPPADVDKVKFSLDTAVQVLETLVEMFDYPYPLPKLDLVAVPELEAGGMENWGLVLFRTVRLYITDQTSLWIRQKAVYVIAHELSHQWFGNLVTMSWWDDLWLNEGFATWIGIYITDKLYPQWHRWDHFAIEDRQSALSADSLRSSHPIKVEIKGGADIDQIFDAIAYYKGCALIRMLSSHLGIDVFMKGVRAYLVAHQQASGQQVSRFMDKWITMVGYPVVHVDEIPGTGQIRVTQNRYLYSGNVKASEDTVEWWIPLGIARSGVFDIPTGAHSRWFKLNYDNAGLYRVCYSRSAQRRLAVAIKNNELRTVDVVGILTDMIALLLDMMESFQSVNDLYVESMYMTWADESDNLRQRILSFARSIFSPLAAALGWSHREGDSALEARLRAISIPRAGWAGDTLVINQACHLFEKFYNNPDNKPFHHDFTSSIFEIAEMYENNAKWHLSEDHRMAALGAMACTSDCDRMWETLDYALSEHVLPQDLNIVIGFMVSANHHSKHVVWKWFTANYQRILDRLGECSALLGYVTPIEDWFKNKQTAAFDRSLPQALEFIRIRANWHDRDFEDVTKWFQANVNI</sequence>
<dbReference type="GO" id="GO:0042277">
    <property type="term" value="F:peptide binding"/>
    <property type="evidence" value="ECO:0007669"/>
    <property type="project" value="TreeGrafter"/>
</dbReference>
<evidence type="ECO:0000256" key="11">
    <source>
        <dbReference type="RuleBase" id="RU364040"/>
    </source>
</evidence>
<evidence type="ECO:0000259" key="13">
    <source>
        <dbReference type="Pfam" id="PF11838"/>
    </source>
</evidence>
<dbReference type="Pfam" id="PF01433">
    <property type="entry name" value="Peptidase_M1"/>
    <property type="match status" value="1"/>
</dbReference>
<dbReference type="GO" id="GO:0006508">
    <property type="term" value="P:proteolysis"/>
    <property type="evidence" value="ECO:0007669"/>
    <property type="project" value="UniProtKB-KW"/>
</dbReference>
<dbReference type="OrthoDB" id="10031169at2759"/>
<keyword evidence="4 9" id="KW-0479">Metal-binding</keyword>
<dbReference type="FunFam" id="2.60.40.1730:FF:000002">
    <property type="entry name" value="Aminopeptidase"/>
    <property type="match status" value="1"/>
</dbReference>
<comment type="cofactor">
    <cofactor evidence="9 11">
        <name>Zn(2+)</name>
        <dbReference type="ChEBI" id="CHEBI:29105"/>
    </cofactor>
    <text evidence="9 11">Binds 1 zinc ion per subunit.</text>
</comment>
<dbReference type="GO" id="GO:0016020">
    <property type="term" value="C:membrane"/>
    <property type="evidence" value="ECO:0007669"/>
    <property type="project" value="TreeGrafter"/>
</dbReference>
<dbReference type="GO" id="GO:0043171">
    <property type="term" value="P:peptide catabolic process"/>
    <property type="evidence" value="ECO:0007669"/>
    <property type="project" value="TreeGrafter"/>
</dbReference>
<dbReference type="SUPFAM" id="SSF55486">
    <property type="entry name" value="Metalloproteases ('zincins'), catalytic domain"/>
    <property type="match status" value="1"/>
</dbReference>
<dbReference type="InterPro" id="IPR014782">
    <property type="entry name" value="Peptidase_M1_dom"/>
</dbReference>
<dbReference type="InterPro" id="IPR042097">
    <property type="entry name" value="Aminopeptidase_N-like_N_sf"/>
</dbReference>
<keyword evidence="2 11" id="KW-0031">Aminopeptidase</keyword>